<reference evidence="1" key="1">
    <citation type="submission" date="2021-08" db="EMBL/GenBank/DDBJ databases">
        <title>The first chromosome-level gecko genome reveals the dynamic sex chromosomes of Neotropical dwarf geckos (Sphaerodactylidae: Sphaerodactylus).</title>
        <authorList>
            <person name="Pinto B.J."/>
            <person name="Keating S.E."/>
            <person name="Gamble T."/>
        </authorList>
    </citation>
    <scope>NUCLEOTIDE SEQUENCE</scope>
    <source>
        <strain evidence="1">TG3544</strain>
    </source>
</reference>
<organism evidence="1 2">
    <name type="scientific">Sphaerodactylus townsendi</name>
    <dbReference type="NCBI Taxonomy" id="933632"/>
    <lineage>
        <taxon>Eukaryota</taxon>
        <taxon>Metazoa</taxon>
        <taxon>Chordata</taxon>
        <taxon>Craniata</taxon>
        <taxon>Vertebrata</taxon>
        <taxon>Euteleostomi</taxon>
        <taxon>Lepidosauria</taxon>
        <taxon>Squamata</taxon>
        <taxon>Bifurcata</taxon>
        <taxon>Gekkota</taxon>
        <taxon>Sphaerodactylidae</taxon>
        <taxon>Sphaerodactylus</taxon>
    </lineage>
</organism>
<comment type="caution">
    <text evidence="1">The sequence shown here is derived from an EMBL/GenBank/DDBJ whole genome shotgun (WGS) entry which is preliminary data.</text>
</comment>
<name>A0ACB8G3M9_9SAUR</name>
<protein>
    <submittedName>
        <fullName evidence="1">Uncharacterized protein</fullName>
    </submittedName>
</protein>
<sequence length="86" mass="10166">MNMDEKEPHMDYHEDDKRFRREEYESNLIQAGLELERDEDLWKLHLKGQADQDFDLSPVGLSLGPCLKGNLVVVREKNCVIEMLKY</sequence>
<proteinExistence type="predicted"/>
<evidence type="ECO:0000313" key="1">
    <source>
        <dbReference type="EMBL" id="KAH8014151.1"/>
    </source>
</evidence>
<gene>
    <name evidence="1" type="ORF">K3G42_026498</name>
</gene>
<dbReference type="EMBL" id="CM037615">
    <property type="protein sequence ID" value="KAH8014151.1"/>
    <property type="molecule type" value="Genomic_DNA"/>
</dbReference>
<evidence type="ECO:0000313" key="2">
    <source>
        <dbReference type="Proteomes" id="UP000827872"/>
    </source>
</evidence>
<accession>A0ACB8G3M9</accession>
<keyword evidence="2" id="KW-1185">Reference proteome</keyword>
<dbReference type="Proteomes" id="UP000827872">
    <property type="component" value="Linkage Group LG02"/>
</dbReference>